<dbReference type="PANTHER" id="PTHR31384:SF1">
    <property type="entry name" value="AUXIN RESPONSE FACTOR 9"/>
    <property type="match status" value="1"/>
</dbReference>
<dbReference type="EMBL" id="JAGFBR010000010">
    <property type="protein sequence ID" value="KAH0459993.1"/>
    <property type="molecule type" value="Genomic_DNA"/>
</dbReference>
<sequence>MHSTNSVSQWALRKVSLGDLSSQWEGSKWKQLKVHWDEQMNFERPDRVSPWEIEPCSSLTPTVAMNKRPMFLMDQSDSLALGSD</sequence>
<proteinExistence type="predicted"/>
<name>A0AAV7GWE8_DENCH</name>
<evidence type="ECO:0000313" key="2">
    <source>
        <dbReference type="EMBL" id="KAH0459993.1"/>
    </source>
</evidence>
<reference evidence="2 3" key="1">
    <citation type="journal article" date="2021" name="Hortic Res">
        <title>Chromosome-scale assembly of the Dendrobium chrysotoxum genome enhances the understanding of orchid evolution.</title>
        <authorList>
            <person name="Zhang Y."/>
            <person name="Zhang G.Q."/>
            <person name="Zhang D."/>
            <person name="Liu X.D."/>
            <person name="Xu X.Y."/>
            <person name="Sun W.H."/>
            <person name="Yu X."/>
            <person name="Zhu X."/>
            <person name="Wang Z.W."/>
            <person name="Zhao X."/>
            <person name="Zhong W.Y."/>
            <person name="Chen H."/>
            <person name="Yin W.L."/>
            <person name="Huang T."/>
            <person name="Niu S.C."/>
            <person name="Liu Z.J."/>
        </authorList>
    </citation>
    <scope>NUCLEOTIDE SEQUENCE [LARGE SCALE GENOMIC DNA]</scope>
    <source>
        <strain evidence="2">Lindl</strain>
    </source>
</reference>
<dbReference type="GO" id="GO:0009725">
    <property type="term" value="P:response to hormone"/>
    <property type="evidence" value="ECO:0007669"/>
    <property type="project" value="InterPro"/>
</dbReference>
<keyword evidence="3" id="KW-1185">Reference proteome</keyword>
<dbReference type="Gene3D" id="2.30.30.1040">
    <property type="match status" value="1"/>
</dbReference>
<organism evidence="2 3">
    <name type="scientific">Dendrobium chrysotoxum</name>
    <name type="common">Orchid</name>
    <dbReference type="NCBI Taxonomy" id="161865"/>
    <lineage>
        <taxon>Eukaryota</taxon>
        <taxon>Viridiplantae</taxon>
        <taxon>Streptophyta</taxon>
        <taxon>Embryophyta</taxon>
        <taxon>Tracheophyta</taxon>
        <taxon>Spermatophyta</taxon>
        <taxon>Magnoliopsida</taxon>
        <taxon>Liliopsida</taxon>
        <taxon>Asparagales</taxon>
        <taxon>Orchidaceae</taxon>
        <taxon>Epidendroideae</taxon>
        <taxon>Malaxideae</taxon>
        <taxon>Dendrobiinae</taxon>
        <taxon>Dendrobium</taxon>
    </lineage>
</organism>
<gene>
    <name evidence="2" type="ORF">IEQ34_010656</name>
</gene>
<comment type="caution">
    <text evidence="2">The sequence shown here is derived from an EMBL/GenBank/DDBJ whole genome shotgun (WGS) entry which is preliminary data.</text>
</comment>
<dbReference type="Pfam" id="PF06507">
    <property type="entry name" value="ARF_AD"/>
    <property type="match status" value="1"/>
</dbReference>
<evidence type="ECO:0000313" key="3">
    <source>
        <dbReference type="Proteomes" id="UP000775213"/>
    </source>
</evidence>
<dbReference type="GO" id="GO:0003677">
    <property type="term" value="F:DNA binding"/>
    <property type="evidence" value="ECO:0007669"/>
    <property type="project" value="InterPro"/>
</dbReference>
<dbReference type="GO" id="GO:0005634">
    <property type="term" value="C:nucleus"/>
    <property type="evidence" value="ECO:0007669"/>
    <property type="project" value="InterPro"/>
</dbReference>
<evidence type="ECO:0000259" key="1">
    <source>
        <dbReference type="Pfam" id="PF06507"/>
    </source>
</evidence>
<feature type="domain" description="Auxin response factor" evidence="1">
    <location>
        <begin position="15"/>
        <end position="56"/>
    </location>
</feature>
<accession>A0AAV7GWE8</accession>
<dbReference type="InterPro" id="IPR044835">
    <property type="entry name" value="ARF_plant"/>
</dbReference>
<dbReference type="PANTHER" id="PTHR31384">
    <property type="entry name" value="AUXIN RESPONSE FACTOR 4-RELATED"/>
    <property type="match status" value="1"/>
</dbReference>
<dbReference type="Proteomes" id="UP000775213">
    <property type="component" value="Unassembled WGS sequence"/>
</dbReference>
<dbReference type="GO" id="GO:0006355">
    <property type="term" value="P:regulation of DNA-templated transcription"/>
    <property type="evidence" value="ECO:0007669"/>
    <property type="project" value="InterPro"/>
</dbReference>
<dbReference type="AlphaFoldDB" id="A0AAV7GWE8"/>
<protein>
    <recommendedName>
        <fullName evidence="1">Auxin response factor domain-containing protein</fullName>
    </recommendedName>
</protein>
<dbReference type="InterPro" id="IPR010525">
    <property type="entry name" value="ARF_dom"/>
</dbReference>